<keyword evidence="5" id="KW-0813">Transport</keyword>
<dbReference type="GO" id="GO:0016020">
    <property type="term" value="C:membrane"/>
    <property type="evidence" value="ECO:0007669"/>
    <property type="project" value="UniProtKB-SubCell"/>
</dbReference>
<evidence type="ECO:0000256" key="4">
    <source>
        <dbReference type="PROSITE-ProRule" id="PRU00282"/>
    </source>
</evidence>
<reference evidence="6 8" key="1">
    <citation type="journal article" date="2012" name="Nature">
        <title>Algal genomes reveal evolutionary mosaicism and the fate of nucleomorphs.</title>
        <authorList>
            <consortium name="DOE Joint Genome Institute"/>
            <person name="Curtis B.A."/>
            <person name="Tanifuji G."/>
            <person name="Burki F."/>
            <person name="Gruber A."/>
            <person name="Irimia M."/>
            <person name="Maruyama S."/>
            <person name="Arias M.C."/>
            <person name="Ball S.G."/>
            <person name="Gile G.H."/>
            <person name="Hirakawa Y."/>
            <person name="Hopkins J.F."/>
            <person name="Kuo A."/>
            <person name="Rensing S.A."/>
            <person name="Schmutz J."/>
            <person name="Symeonidi A."/>
            <person name="Elias M."/>
            <person name="Eveleigh R.J."/>
            <person name="Herman E.K."/>
            <person name="Klute M.J."/>
            <person name="Nakayama T."/>
            <person name="Obornik M."/>
            <person name="Reyes-Prieto A."/>
            <person name="Armbrust E.V."/>
            <person name="Aves S.J."/>
            <person name="Beiko R.G."/>
            <person name="Coutinho P."/>
            <person name="Dacks J.B."/>
            <person name="Durnford D.G."/>
            <person name="Fast N.M."/>
            <person name="Green B.R."/>
            <person name="Grisdale C.J."/>
            <person name="Hempel F."/>
            <person name="Henrissat B."/>
            <person name="Hoppner M.P."/>
            <person name="Ishida K."/>
            <person name="Kim E."/>
            <person name="Koreny L."/>
            <person name="Kroth P.G."/>
            <person name="Liu Y."/>
            <person name="Malik S.B."/>
            <person name="Maier U.G."/>
            <person name="McRose D."/>
            <person name="Mock T."/>
            <person name="Neilson J.A."/>
            <person name="Onodera N.T."/>
            <person name="Poole A.M."/>
            <person name="Pritham E.J."/>
            <person name="Richards T.A."/>
            <person name="Rocap G."/>
            <person name="Roy S.W."/>
            <person name="Sarai C."/>
            <person name="Schaack S."/>
            <person name="Shirato S."/>
            <person name="Slamovits C.H."/>
            <person name="Spencer D.F."/>
            <person name="Suzuki S."/>
            <person name="Worden A.Z."/>
            <person name="Zauner S."/>
            <person name="Barry K."/>
            <person name="Bell C."/>
            <person name="Bharti A.K."/>
            <person name="Crow J.A."/>
            <person name="Grimwood J."/>
            <person name="Kramer R."/>
            <person name="Lindquist E."/>
            <person name="Lucas S."/>
            <person name="Salamov A."/>
            <person name="McFadden G.I."/>
            <person name="Lane C.E."/>
            <person name="Keeling P.J."/>
            <person name="Gray M.W."/>
            <person name="Grigoriev I.V."/>
            <person name="Archibald J.M."/>
        </authorList>
    </citation>
    <scope>NUCLEOTIDE SEQUENCE</scope>
    <source>
        <strain evidence="6 8">CCMP2712</strain>
    </source>
</reference>
<dbReference type="EnsemblProtists" id="EKX40552">
    <property type="protein sequence ID" value="EKX40552"/>
    <property type="gene ID" value="GUITHDRAFT_158297"/>
</dbReference>
<feature type="repeat" description="Solcar" evidence="4">
    <location>
        <begin position="125"/>
        <end position="205"/>
    </location>
</feature>
<evidence type="ECO:0000313" key="8">
    <source>
        <dbReference type="Proteomes" id="UP000011087"/>
    </source>
</evidence>
<dbReference type="PANTHER" id="PTHR47567:SF1">
    <property type="entry name" value="NAD-DEPENDENT EPIMERASE_DEHYDRATASE DOMAIN-CONTAINING PROTEIN"/>
    <property type="match status" value="1"/>
</dbReference>
<reference evidence="8" key="2">
    <citation type="submission" date="2012-11" db="EMBL/GenBank/DDBJ databases">
        <authorList>
            <person name="Kuo A."/>
            <person name="Curtis B.A."/>
            <person name="Tanifuji G."/>
            <person name="Burki F."/>
            <person name="Gruber A."/>
            <person name="Irimia M."/>
            <person name="Maruyama S."/>
            <person name="Arias M.C."/>
            <person name="Ball S.G."/>
            <person name="Gile G.H."/>
            <person name="Hirakawa Y."/>
            <person name="Hopkins J.F."/>
            <person name="Rensing S.A."/>
            <person name="Schmutz J."/>
            <person name="Symeonidi A."/>
            <person name="Elias M."/>
            <person name="Eveleigh R.J."/>
            <person name="Herman E.K."/>
            <person name="Klute M.J."/>
            <person name="Nakayama T."/>
            <person name="Obornik M."/>
            <person name="Reyes-Prieto A."/>
            <person name="Armbrust E.V."/>
            <person name="Aves S.J."/>
            <person name="Beiko R.G."/>
            <person name="Coutinho P."/>
            <person name="Dacks J.B."/>
            <person name="Durnford D.G."/>
            <person name="Fast N.M."/>
            <person name="Green B.R."/>
            <person name="Grisdale C."/>
            <person name="Hempe F."/>
            <person name="Henrissat B."/>
            <person name="Hoppner M.P."/>
            <person name="Ishida K.-I."/>
            <person name="Kim E."/>
            <person name="Koreny L."/>
            <person name="Kroth P.G."/>
            <person name="Liu Y."/>
            <person name="Malik S.-B."/>
            <person name="Maier U.G."/>
            <person name="McRose D."/>
            <person name="Mock T."/>
            <person name="Neilson J.A."/>
            <person name="Onodera N.T."/>
            <person name="Poole A.M."/>
            <person name="Pritham E.J."/>
            <person name="Richards T.A."/>
            <person name="Rocap G."/>
            <person name="Roy S.W."/>
            <person name="Sarai C."/>
            <person name="Schaack S."/>
            <person name="Shirato S."/>
            <person name="Slamovits C.H."/>
            <person name="Spencer D.F."/>
            <person name="Suzuki S."/>
            <person name="Worden A.Z."/>
            <person name="Zauner S."/>
            <person name="Barry K."/>
            <person name="Bell C."/>
            <person name="Bharti A.K."/>
            <person name="Crow J.A."/>
            <person name="Grimwood J."/>
            <person name="Kramer R."/>
            <person name="Lindquist E."/>
            <person name="Lucas S."/>
            <person name="Salamov A."/>
            <person name="McFadden G.I."/>
            <person name="Lane C.E."/>
            <person name="Keeling P.J."/>
            <person name="Gray M.W."/>
            <person name="Grigoriev I.V."/>
            <person name="Archibald J.M."/>
        </authorList>
    </citation>
    <scope>NUCLEOTIDE SEQUENCE</scope>
    <source>
        <strain evidence="8">CCMP2712</strain>
    </source>
</reference>
<evidence type="ECO:0008006" key="9">
    <source>
        <dbReference type="Google" id="ProtNLM"/>
    </source>
</evidence>
<dbReference type="PaxDb" id="55529-EKX40552"/>
<accession>L1IWQ7</accession>
<dbReference type="EMBL" id="JH993030">
    <property type="protein sequence ID" value="EKX40552.1"/>
    <property type="molecule type" value="Genomic_DNA"/>
</dbReference>
<dbReference type="PANTHER" id="PTHR47567">
    <property type="entry name" value="MITOCHONDRIAL SUBSTRATE/SOLUTE CARRIER"/>
    <property type="match status" value="1"/>
</dbReference>
<protein>
    <recommendedName>
        <fullName evidence="9">Mitochondrial carrier protein</fullName>
    </recommendedName>
</protein>
<dbReference type="KEGG" id="gtt:GUITHDRAFT_158297"/>
<dbReference type="PROSITE" id="PS50920">
    <property type="entry name" value="SOLCAR"/>
    <property type="match status" value="1"/>
</dbReference>
<dbReference type="SUPFAM" id="SSF103506">
    <property type="entry name" value="Mitochondrial carrier"/>
    <property type="match status" value="1"/>
</dbReference>
<comment type="similarity">
    <text evidence="5">Belongs to the mitochondrial carrier (TC 2.A.29) family.</text>
</comment>
<dbReference type="OrthoDB" id="409948at2759"/>
<dbReference type="AlphaFoldDB" id="L1IWQ7"/>
<evidence type="ECO:0000313" key="7">
    <source>
        <dbReference type="EnsemblProtists" id="EKX40552"/>
    </source>
</evidence>
<proteinExistence type="inferred from homology"/>
<dbReference type="InterPro" id="IPR023395">
    <property type="entry name" value="MCP_dom_sf"/>
</dbReference>
<evidence type="ECO:0000256" key="3">
    <source>
        <dbReference type="ARBA" id="ARBA00023136"/>
    </source>
</evidence>
<dbReference type="Proteomes" id="UP000011087">
    <property type="component" value="Unassembled WGS sequence"/>
</dbReference>
<dbReference type="eggNOG" id="ENOG502QU7F">
    <property type="taxonomic scope" value="Eukaryota"/>
</dbReference>
<evidence type="ECO:0000256" key="1">
    <source>
        <dbReference type="ARBA" id="ARBA00004141"/>
    </source>
</evidence>
<dbReference type="InterPro" id="IPR018108">
    <property type="entry name" value="MCP_transmembrane"/>
</dbReference>
<dbReference type="GeneID" id="17297196"/>
<dbReference type="Pfam" id="PF00153">
    <property type="entry name" value="Mito_carr"/>
    <property type="match status" value="2"/>
</dbReference>
<dbReference type="RefSeq" id="XP_005827532.1">
    <property type="nucleotide sequence ID" value="XM_005827475.1"/>
</dbReference>
<keyword evidence="8" id="KW-1185">Reference proteome</keyword>
<gene>
    <name evidence="6" type="ORF">GUITHDRAFT_158297</name>
</gene>
<keyword evidence="3 4" id="KW-0472">Membrane</keyword>
<dbReference type="OMA" id="RTSMNYQ"/>
<reference evidence="7" key="3">
    <citation type="submission" date="2016-03" db="UniProtKB">
        <authorList>
            <consortium name="EnsemblProtists"/>
        </authorList>
    </citation>
    <scope>IDENTIFICATION</scope>
</reference>
<organism evidence="6">
    <name type="scientific">Guillardia theta (strain CCMP2712)</name>
    <name type="common">Cryptophyte</name>
    <dbReference type="NCBI Taxonomy" id="905079"/>
    <lineage>
        <taxon>Eukaryota</taxon>
        <taxon>Cryptophyceae</taxon>
        <taxon>Pyrenomonadales</taxon>
        <taxon>Geminigeraceae</taxon>
        <taxon>Guillardia</taxon>
    </lineage>
</organism>
<evidence type="ECO:0000256" key="2">
    <source>
        <dbReference type="ARBA" id="ARBA00022692"/>
    </source>
</evidence>
<sequence>MFFGAKAAHAAAGTAKGERGPPADLGEVLKKAATRAIGGGRSGAAAGVLQVLSLMWLRTTMNYQYRYGGSMSEVMAKLYKEGGVGRFYRGVGFALLQQPLSRFGDTAANAGMVVLLESFDSTRELPPFVKTVCASAAAALWRIWLMPIDSFKTNMQVEEEGFQKLLAKIRARGVGVLFEGSAATLGSSFVGHYPWFATFNTLQSMIPQADNNLAVKLLRNAWIGLCASAVSDCCSNSLRVIKTTKQTSPQRISYVEAVQNVMQVDGIKGLLGRGLGTRLVTNGLQGMLFSVVWRLFDEYWK</sequence>
<keyword evidence="2 4" id="KW-0812">Transmembrane</keyword>
<dbReference type="HOGENOM" id="CLU_043560_1_0_1"/>
<evidence type="ECO:0000313" key="6">
    <source>
        <dbReference type="EMBL" id="EKX40552.1"/>
    </source>
</evidence>
<dbReference type="Gene3D" id="1.50.40.10">
    <property type="entry name" value="Mitochondrial carrier domain"/>
    <property type="match status" value="1"/>
</dbReference>
<evidence type="ECO:0000256" key="5">
    <source>
        <dbReference type="RuleBase" id="RU000488"/>
    </source>
</evidence>
<comment type="subcellular location">
    <subcellularLocation>
        <location evidence="1">Membrane</location>
        <topology evidence="1">Multi-pass membrane protein</topology>
    </subcellularLocation>
</comment>
<name>L1IWQ7_GUITC</name>